<feature type="non-terminal residue" evidence="4">
    <location>
        <position position="246"/>
    </location>
</feature>
<keyword evidence="1" id="KW-0812">Transmembrane</keyword>
<dbReference type="InterPro" id="IPR016186">
    <property type="entry name" value="C-type_lectin-like/link_sf"/>
</dbReference>
<dbReference type="AlphaFoldDB" id="A0AAV2S248"/>
<evidence type="ECO:0000313" key="5">
    <source>
        <dbReference type="Proteomes" id="UP001497623"/>
    </source>
</evidence>
<protein>
    <recommendedName>
        <fullName evidence="3">C-type lectin domain-containing protein</fullName>
    </recommendedName>
</protein>
<dbReference type="PROSITE" id="PS50041">
    <property type="entry name" value="C_TYPE_LECTIN_2"/>
    <property type="match status" value="1"/>
</dbReference>
<keyword evidence="1" id="KW-0472">Membrane</keyword>
<proteinExistence type="predicted"/>
<dbReference type="SUPFAM" id="SSF56436">
    <property type="entry name" value="C-type lectin-like"/>
    <property type="match status" value="1"/>
</dbReference>
<reference evidence="4 5" key="1">
    <citation type="submission" date="2024-05" db="EMBL/GenBank/DDBJ databases">
        <authorList>
            <person name="Wallberg A."/>
        </authorList>
    </citation>
    <scope>NUCLEOTIDE SEQUENCE [LARGE SCALE GENOMIC DNA]</scope>
</reference>
<comment type="caution">
    <text evidence="4">The sequence shown here is derived from an EMBL/GenBank/DDBJ whole genome shotgun (WGS) entry which is preliminary data.</text>
</comment>
<evidence type="ECO:0000259" key="3">
    <source>
        <dbReference type="PROSITE" id="PS50041"/>
    </source>
</evidence>
<dbReference type="EMBL" id="CAXKWB010037200">
    <property type="protein sequence ID" value="CAL4149396.1"/>
    <property type="molecule type" value="Genomic_DNA"/>
</dbReference>
<feature type="transmembrane region" description="Helical" evidence="1">
    <location>
        <begin position="173"/>
        <end position="196"/>
    </location>
</feature>
<evidence type="ECO:0000313" key="4">
    <source>
        <dbReference type="EMBL" id="CAL4149396.1"/>
    </source>
</evidence>
<keyword evidence="1" id="KW-1133">Transmembrane helix</keyword>
<dbReference type="Proteomes" id="UP001497623">
    <property type="component" value="Unassembled WGS sequence"/>
</dbReference>
<dbReference type="InterPro" id="IPR016187">
    <property type="entry name" value="CTDL_fold"/>
</dbReference>
<gene>
    <name evidence="4" type="ORF">MNOR_LOCUS30439</name>
</gene>
<accession>A0AAV2S248</accession>
<evidence type="ECO:0000256" key="2">
    <source>
        <dbReference type="SAM" id="SignalP"/>
    </source>
</evidence>
<sequence>MDNYHITWLLMTLGLLLTSLPIQGKCMDEGGTVFSYEGISYCAKRKCASWHKTRDWCERIGMVIAQPSDPNGLASHINSINMTCYYWVGGRGNNYNQVWLNGTVLSNSNPYWDAVHDHPNVGNDTCMVIQACNDFIENTLQTRFCHECGYRLCQAPGDEGWVDRALDSVDGSIIGVVIGGLILIVIIIVVATYIYCKAKTIRQNHYNIHHHQSSKNQGIIEPTSIRELGHIGPAATHYDTSYSNNP</sequence>
<keyword evidence="5" id="KW-1185">Reference proteome</keyword>
<dbReference type="Gene3D" id="3.10.100.10">
    <property type="entry name" value="Mannose-Binding Protein A, subunit A"/>
    <property type="match status" value="1"/>
</dbReference>
<name>A0AAV2S248_MEGNR</name>
<keyword evidence="2" id="KW-0732">Signal</keyword>
<dbReference type="InterPro" id="IPR001304">
    <property type="entry name" value="C-type_lectin-like"/>
</dbReference>
<evidence type="ECO:0000256" key="1">
    <source>
        <dbReference type="SAM" id="Phobius"/>
    </source>
</evidence>
<feature type="signal peptide" evidence="2">
    <location>
        <begin position="1"/>
        <end position="24"/>
    </location>
</feature>
<feature type="chain" id="PRO_5043932045" description="C-type lectin domain-containing protein" evidence="2">
    <location>
        <begin position="25"/>
        <end position="246"/>
    </location>
</feature>
<feature type="domain" description="C-type lectin" evidence="3">
    <location>
        <begin position="36"/>
        <end position="154"/>
    </location>
</feature>
<organism evidence="4 5">
    <name type="scientific">Meganyctiphanes norvegica</name>
    <name type="common">Northern krill</name>
    <name type="synonym">Thysanopoda norvegica</name>
    <dbReference type="NCBI Taxonomy" id="48144"/>
    <lineage>
        <taxon>Eukaryota</taxon>
        <taxon>Metazoa</taxon>
        <taxon>Ecdysozoa</taxon>
        <taxon>Arthropoda</taxon>
        <taxon>Crustacea</taxon>
        <taxon>Multicrustacea</taxon>
        <taxon>Malacostraca</taxon>
        <taxon>Eumalacostraca</taxon>
        <taxon>Eucarida</taxon>
        <taxon>Euphausiacea</taxon>
        <taxon>Euphausiidae</taxon>
        <taxon>Meganyctiphanes</taxon>
    </lineage>
</organism>